<evidence type="ECO:0000256" key="19">
    <source>
        <dbReference type="ARBA" id="ARBA00048914"/>
    </source>
</evidence>
<dbReference type="Gene3D" id="3.90.78.10">
    <property type="entry name" value="UDP-N-acetylenolpyruvoylglucosamine reductase, C-terminal domain"/>
    <property type="match status" value="1"/>
</dbReference>
<comment type="similarity">
    <text evidence="5 20">Belongs to the MurB family.</text>
</comment>
<keyword evidence="10 20" id="KW-0285">Flavoprotein</keyword>
<evidence type="ECO:0000259" key="21">
    <source>
        <dbReference type="PROSITE" id="PS51387"/>
    </source>
</evidence>
<evidence type="ECO:0000256" key="8">
    <source>
        <dbReference type="ARBA" id="ARBA00022490"/>
    </source>
</evidence>
<evidence type="ECO:0000256" key="13">
    <source>
        <dbReference type="ARBA" id="ARBA00022960"/>
    </source>
</evidence>
<dbReference type="HAMAP" id="MF_00037">
    <property type="entry name" value="MurB"/>
    <property type="match status" value="1"/>
</dbReference>
<evidence type="ECO:0000256" key="15">
    <source>
        <dbReference type="ARBA" id="ARBA00023002"/>
    </source>
</evidence>
<evidence type="ECO:0000256" key="14">
    <source>
        <dbReference type="ARBA" id="ARBA00022984"/>
    </source>
</evidence>
<keyword evidence="16 20" id="KW-0131">Cell cycle</keyword>
<dbReference type="SUPFAM" id="SSF56176">
    <property type="entry name" value="FAD-binding/transporter-associated domain-like"/>
    <property type="match status" value="1"/>
</dbReference>
<accession>A0AAW7X165</accession>
<dbReference type="AlphaFoldDB" id="A0AAW7X165"/>
<comment type="subcellular location">
    <subcellularLocation>
        <location evidence="3 20">Cytoplasm</location>
    </subcellularLocation>
</comment>
<comment type="catalytic activity">
    <reaction evidence="19 20">
        <text>UDP-N-acetyl-alpha-D-muramate + NADP(+) = UDP-N-acetyl-3-O-(1-carboxyvinyl)-alpha-D-glucosamine + NADPH + H(+)</text>
        <dbReference type="Rhea" id="RHEA:12248"/>
        <dbReference type="ChEBI" id="CHEBI:15378"/>
        <dbReference type="ChEBI" id="CHEBI:57783"/>
        <dbReference type="ChEBI" id="CHEBI:58349"/>
        <dbReference type="ChEBI" id="CHEBI:68483"/>
        <dbReference type="ChEBI" id="CHEBI:70757"/>
        <dbReference type="EC" id="1.3.1.98"/>
    </reaction>
</comment>
<dbReference type="Pfam" id="PF01565">
    <property type="entry name" value="FAD_binding_4"/>
    <property type="match status" value="1"/>
</dbReference>
<dbReference type="SUPFAM" id="SSF56194">
    <property type="entry name" value="Uridine diphospho-N-Acetylenolpyruvylglucosamine reductase, MurB, C-terminal domain"/>
    <property type="match status" value="1"/>
</dbReference>
<evidence type="ECO:0000256" key="2">
    <source>
        <dbReference type="ARBA" id="ARBA00003921"/>
    </source>
</evidence>
<protein>
    <recommendedName>
        <fullName evidence="7 20">UDP-N-acetylenolpyruvoylglucosamine reductase</fullName>
        <ecNumber evidence="6 20">1.3.1.98</ecNumber>
    </recommendedName>
    <alternativeName>
        <fullName evidence="18 20">UDP-N-acetylmuramate dehydrogenase</fullName>
    </alternativeName>
</protein>
<feature type="active site" evidence="20">
    <location>
        <position position="288"/>
    </location>
</feature>
<dbReference type="EC" id="1.3.1.98" evidence="6 20"/>
<dbReference type="InterPro" id="IPR006094">
    <property type="entry name" value="Oxid_FAD_bind_N"/>
</dbReference>
<dbReference type="InterPro" id="IPR016169">
    <property type="entry name" value="FAD-bd_PCMH_sub2"/>
</dbReference>
<evidence type="ECO:0000256" key="10">
    <source>
        <dbReference type="ARBA" id="ARBA00022630"/>
    </source>
</evidence>
<evidence type="ECO:0000256" key="1">
    <source>
        <dbReference type="ARBA" id="ARBA00001974"/>
    </source>
</evidence>
<proteinExistence type="inferred from homology"/>
<evidence type="ECO:0000256" key="7">
    <source>
        <dbReference type="ARBA" id="ARBA00015188"/>
    </source>
</evidence>
<evidence type="ECO:0000256" key="12">
    <source>
        <dbReference type="ARBA" id="ARBA00022857"/>
    </source>
</evidence>
<dbReference type="GO" id="GO:0008360">
    <property type="term" value="P:regulation of cell shape"/>
    <property type="evidence" value="ECO:0007669"/>
    <property type="project" value="UniProtKB-KW"/>
</dbReference>
<dbReference type="GO" id="GO:0005829">
    <property type="term" value="C:cytosol"/>
    <property type="evidence" value="ECO:0007669"/>
    <property type="project" value="TreeGrafter"/>
</dbReference>
<keyword evidence="15 20" id="KW-0560">Oxidoreductase</keyword>
<evidence type="ECO:0000256" key="3">
    <source>
        <dbReference type="ARBA" id="ARBA00004496"/>
    </source>
</evidence>
<evidence type="ECO:0000256" key="20">
    <source>
        <dbReference type="HAMAP-Rule" id="MF_00037"/>
    </source>
</evidence>
<name>A0AAW7X165_9GAMM</name>
<dbReference type="EMBL" id="JAUOPB010000001">
    <property type="protein sequence ID" value="MDO6421059.1"/>
    <property type="molecule type" value="Genomic_DNA"/>
</dbReference>
<keyword evidence="11 20" id="KW-0274">FAD</keyword>
<dbReference type="Pfam" id="PF02873">
    <property type="entry name" value="MurB_C"/>
    <property type="match status" value="1"/>
</dbReference>
<dbReference type="Gene3D" id="3.30.465.10">
    <property type="match status" value="1"/>
</dbReference>
<evidence type="ECO:0000256" key="9">
    <source>
        <dbReference type="ARBA" id="ARBA00022618"/>
    </source>
</evidence>
<keyword evidence="8 20" id="KW-0963">Cytoplasm</keyword>
<dbReference type="GO" id="GO:0051301">
    <property type="term" value="P:cell division"/>
    <property type="evidence" value="ECO:0007669"/>
    <property type="project" value="UniProtKB-KW"/>
</dbReference>
<keyword evidence="14 20" id="KW-0573">Peptidoglycan synthesis</keyword>
<evidence type="ECO:0000256" key="18">
    <source>
        <dbReference type="ARBA" id="ARBA00031026"/>
    </source>
</evidence>
<dbReference type="RefSeq" id="WP_303490253.1">
    <property type="nucleotide sequence ID" value="NZ_JAUOPB010000001.1"/>
</dbReference>
<feature type="domain" description="FAD-binding PCMH-type" evidence="21">
    <location>
        <begin position="16"/>
        <end position="184"/>
    </location>
</feature>
<evidence type="ECO:0000313" key="22">
    <source>
        <dbReference type="EMBL" id="MDO6421059.1"/>
    </source>
</evidence>
<evidence type="ECO:0000256" key="11">
    <source>
        <dbReference type="ARBA" id="ARBA00022827"/>
    </source>
</evidence>
<comment type="cofactor">
    <cofactor evidence="1 20">
        <name>FAD</name>
        <dbReference type="ChEBI" id="CHEBI:57692"/>
    </cofactor>
</comment>
<feature type="active site" description="Proton donor" evidence="20">
    <location>
        <position position="213"/>
    </location>
</feature>
<dbReference type="InterPro" id="IPR016166">
    <property type="entry name" value="FAD-bd_PCMH"/>
</dbReference>
<evidence type="ECO:0000256" key="6">
    <source>
        <dbReference type="ARBA" id="ARBA00012518"/>
    </source>
</evidence>
<evidence type="ECO:0000313" key="23">
    <source>
        <dbReference type="Proteomes" id="UP001169760"/>
    </source>
</evidence>
<keyword evidence="13 20" id="KW-0133">Cell shape</keyword>
<reference evidence="22" key="1">
    <citation type="submission" date="2023-07" db="EMBL/GenBank/DDBJ databases">
        <title>Genome content predicts the carbon catabolic preferences of heterotrophic bacteria.</title>
        <authorList>
            <person name="Gralka M."/>
        </authorList>
    </citation>
    <scope>NUCLEOTIDE SEQUENCE</scope>
    <source>
        <strain evidence="22">I3M17_2</strain>
    </source>
</reference>
<dbReference type="Proteomes" id="UP001169760">
    <property type="component" value="Unassembled WGS sequence"/>
</dbReference>
<dbReference type="GO" id="GO:0008762">
    <property type="term" value="F:UDP-N-acetylmuramate dehydrogenase activity"/>
    <property type="evidence" value="ECO:0007669"/>
    <property type="project" value="UniProtKB-UniRule"/>
</dbReference>
<dbReference type="InterPro" id="IPR003170">
    <property type="entry name" value="MurB"/>
</dbReference>
<organism evidence="22 23">
    <name type="scientific">Saccharophagus degradans</name>
    <dbReference type="NCBI Taxonomy" id="86304"/>
    <lineage>
        <taxon>Bacteria</taxon>
        <taxon>Pseudomonadati</taxon>
        <taxon>Pseudomonadota</taxon>
        <taxon>Gammaproteobacteria</taxon>
        <taxon>Cellvibrionales</taxon>
        <taxon>Cellvibrionaceae</taxon>
        <taxon>Saccharophagus</taxon>
    </lineage>
</organism>
<dbReference type="PROSITE" id="PS51387">
    <property type="entry name" value="FAD_PCMH"/>
    <property type="match status" value="1"/>
</dbReference>
<dbReference type="GO" id="GO:0009252">
    <property type="term" value="P:peptidoglycan biosynthetic process"/>
    <property type="evidence" value="ECO:0007669"/>
    <property type="project" value="UniProtKB-UniRule"/>
</dbReference>
<evidence type="ECO:0000256" key="5">
    <source>
        <dbReference type="ARBA" id="ARBA00010485"/>
    </source>
</evidence>
<feature type="active site" evidence="20">
    <location>
        <position position="163"/>
    </location>
</feature>
<keyword evidence="9 20" id="KW-0132">Cell division</keyword>
<dbReference type="InterPro" id="IPR036635">
    <property type="entry name" value="MurB_C_sf"/>
</dbReference>
<evidence type="ECO:0000256" key="17">
    <source>
        <dbReference type="ARBA" id="ARBA00023316"/>
    </source>
</evidence>
<dbReference type="GO" id="GO:0071949">
    <property type="term" value="F:FAD binding"/>
    <property type="evidence" value="ECO:0007669"/>
    <property type="project" value="InterPro"/>
</dbReference>
<comment type="caution">
    <text evidence="22">The sequence shown here is derived from an EMBL/GenBank/DDBJ whole genome shotgun (WGS) entry which is preliminary data.</text>
</comment>
<comment type="pathway">
    <text evidence="4 20">Cell wall biogenesis; peptidoglycan biosynthesis.</text>
</comment>
<evidence type="ECO:0000256" key="4">
    <source>
        <dbReference type="ARBA" id="ARBA00004752"/>
    </source>
</evidence>
<sequence length="303" mass="32730">MNVYKNLPVSSFSQWRIGGTVEYLIEANSQGDLISAFDFCENKGLPWIVIGRTTNLLFTDSHINGVLIRLGGGFCGYKIDKHCGLVEVGAATYAPSFVRGCVNAGLSGLQHLVGVPASLGGVLVMNGGSQRKSISSVVESVCSISSKGRIHIRRGEECRFGYRESAYKYIDEVIVSCVLRLGSGSPSELRKECLSILASRNRKFPRKLPNCGSVFKSDPAMYAKYGPPGRVIEEVGLKGKVVGGAQISPRHANFIVNNGNARAADVSALIHLCIERVFDATGLFLVPEVRLVDEFACVQDIGR</sequence>
<gene>
    <name evidence="20 22" type="primary">murB</name>
    <name evidence="22" type="ORF">Q4521_01090</name>
</gene>
<dbReference type="InterPro" id="IPR016167">
    <property type="entry name" value="FAD-bd_PCMH_sub1"/>
</dbReference>
<dbReference type="GO" id="GO:0071555">
    <property type="term" value="P:cell wall organization"/>
    <property type="evidence" value="ECO:0007669"/>
    <property type="project" value="UniProtKB-KW"/>
</dbReference>
<dbReference type="Gene3D" id="3.30.43.10">
    <property type="entry name" value="Uridine Diphospho-n-acetylenolpyruvylglucosamine Reductase, domain 2"/>
    <property type="match status" value="1"/>
</dbReference>
<dbReference type="NCBIfam" id="TIGR00179">
    <property type="entry name" value="murB"/>
    <property type="match status" value="1"/>
</dbReference>
<dbReference type="PANTHER" id="PTHR21071:SF4">
    <property type="entry name" value="UDP-N-ACETYLENOLPYRUVOYLGLUCOSAMINE REDUCTASE"/>
    <property type="match status" value="1"/>
</dbReference>
<dbReference type="InterPro" id="IPR011601">
    <property type="entry name" value="MurB_C"/>
</dbReference>
<keyword evidence="17 20" id="KW-0961">Cell wall biogenesis/degradation</keyword>
<comment type="function">
    <text evidence="2 20">Cell wall formation.</text>
</comment>
<dbReference type="PANTHER" id="PTHR21071">
    <property type="entry name" value="UDP-N-ACETYLENOLPYRUVOYLGLUCOSAMINE REDUCTASE"/>
    <property type="match status" value="1"/>
</dbReference>
<dbReference type="InterPro" id="IPR036318">
    <property type="entry name" value="FAD-bd_PCMH-like_sf"/>
</dbReference>
<keyword evidence="12 20" id="KW-0521">NADP</keyword>
<evidence type="ECO:0000256" key="16">
    <source>
        <dbReference type="ARBA" id="ARBA00023306"/>
    </source>
</evidence>